<dbReference type="Gene3D" id="3.30.750.24">
    <property type="entry name" value="STAS domain"/>
    <property type="match status" value="1"/>
</dbReference>
<sequence length="281" mass="32214">METINQSLLNKIGNELSNQSFHIAKQVLTDRFNRFPVKNNIPHNKEMSHEFIKTFIILFGESLMNSDLQEAERTLMNWADQTANFAVKYGQSLDVALQPIPFVRLEIIAVLKNIAEIEDIPMTEWFDVIKKIAILFDFAHYRFCETYVENYQKKDAELKNTLQQYAYSVVPLFEGLGVLPLKGQIESEEMFLKDTVLHQCLEQKLTALIIDLSGVYTLNENSIIEVFQLTDALKLLGVRIILTGFRPELAIKAIQLNVQLDRVQTLGSLKQALSALQYTKN</sequence>
<gene>
    <name evidence="3" type="ORF">CGZ90_05425</name>
</gene>
<dbReference type="InterPro" id="IPR051932">
    <property type="entry name" value="Bact_StressResp_Reg"/>
</dbReference>
<organism evidence="3 4">
    <name type="scientific">Fictibacillus aquaticus</name>
    <dbReference type="NCBI Taxonomy" id="2021314"/>
    <lineage>
        <taxon>Bacteria</taxon>
        <taxon>Bacillati</taxon>
        <taxon>Bacillota</taxon>
        <taxon>Bacilli</taxon>
        <taxon>Bacillales</taxon>
        <taxon>Fictibacillaceae</taxon>
        <taxon>Fictibacillus</taxon>
    </lineage>
</organism>
<keyword evidence="4" id="KW-1185">Reference proteome</keyword>
<dbReference type="Proteomes" id="UP000215059">
    <property type="component" value="Unassembled WGS sequence"/>
</dbReference>
<dbReference type="RefSeq" id="WP_094251293.1">
    <property type="nucleotide sequence ID" value="NZ_JBHLXL010000001.1"/>
</dbReference>
<evidence type="ECO:0000313" key="4">
    <source>
        <dbReference type="Proteomes" id="UP000215059"/>
    </source>
</evidence>
<dbReference type="PANTHER" id="PTHR33745">
    <property type="entry name" value="RSBT ANTAGONIST PROTEIN RSBS-RELATED"/>
    <property type="match status" value="1"/>
</dbReference>
<evidence type="ECO:0000313" key="3">
    <source>
        <dbReference type="EMBL" id="OYD59332.1"/>
    </source>
</evidence>
<protein>
    <recommendedName>
        <fullName evidence="2">STAS domain-containing protein</fullName>
    </recommendedName>
</protein>
<feature type="domain" description="STAS" evidence="2">
    <location>
        <begin position="166"/>
        <end position="276"/>
    </location>
</feature>
<dbReference type="SUPFAM" id="SSF52091">
    <property type="entry name" value="SpoIIaa-like"/>
    <property type="match status" value="1"/>
</dbReference>
<dbReference type="AlphaFoldDB" id="A0A235FDQ0"/>
<comment type="caution">
    <text evidence="3">The sequence shown here is derived from an EMBL/GenBank/DDBJ whole genome shotgun (WGS) entry which is preliminary data.</text>
</comment>
<evidence type="ECO:0000259" key="2">
    <source>
        <dbReference type="PROSITE" id="PS50801"/>
    </source>
</evidence>
<proteinExistence type="predicted"/>
<accession>A0A235FDQ0</accession>
<keyword evidence="1" id="KW-0597">Phosphoprotein</keyword>
<dbReference type="InterPro" id="IPR036513">
    <property type="entry name" value="STAS_dom_sf"/>
</dbReference>
<name>A0A235FDQ0_9BACL</name>
<dbReference type="EMBL" id="NOII01000001">
    <property type="protein sequence ID" value="OYD59332.1"/>
    <property type="molecule type" value="Genomic_DNA"/>
</dbReference>
<dbReference type="InterPro" id="IPR002645">
    <property type="entry name" value="STAS_dom"/>
</dbReference>
<reference evidence="3 4" key="1">
    <citation type="submission" date="2017-07" db="EMBL/GenBank/DDBJ databases">
        <title>Fictibacillus sp. nov. GDSW-R2A3 Genome sequencing and assembly.</title>
        <authorList>
            <person name="Mayilraj S."/>
        </authorList>
    </citation>
    <scope>NUCLEOTIDE SEQUENCE [LARGE SCALE GENOMIC DNA]</scope>
    <source>
        <strain evidence="3 4">GDSW-R2A3</strain>
    </source>
</reference>
<dbReference type="OrthoDB" id="2959930at2"/>
<evidence type="ECO:0000256" key="1">
    <source>
        <dbReference type="ARBA" id="ARBA00022553"/>
    </source>
</evidence>
<dbReference type="PROSITE" id="PS50801">
    <property type="entry name" value="STAS"/>
    <property type="match status" value="1"/>
</dbReference>
<dbReference type="CDD" id="cd07041">
    <property type="entry name" value="STAS_RsbR_RsbS_like"/>
    <property type="match status" value="1"/>
</dbReference>
<dbReference type="PANTHER" id="PTHR33745:SF3">
    <property type="entry name" value="RSBT CO-ANTAGONIST PROTEIN RSBRC"/>
    <property type="match status" value="1"/>
</dbReference>